<evidence type="ECO:0000313" key="16">
    <source>
        <dbReference type="EMBL" id="WWX25553.1"/>
    </source>
</evidence>
<reference evidence="16 17" key="1">
    <citation type="submission" date="2024-03" db="EMBL/GenBank/DDBJ databases">
        <title>A Dehalogenimonas Isolated from Estuarine Sediments Dihaloeliminates Chlorinated Alkanes.</title>
        <authorList>
            <person name="Yang Y."/>
            <person name="Wang H."/>
        </authorList>
    </citation>
    <scope>NUCLEOTIDE SEQUENCE [LARGE SCALE GENOMIC DNA]</scope>
    <source>
        <strain evidence="16 17">W</strain>
    </source>
</reference>
<evidence type="ECO:0000256" key="12">
    <source>
        <dbReference type="ARBA" id="ARBA00048841"/>
    </source>
</evidence>
<name>A0ABZ2J3S8_9CHLR</name>
<dbReference type="InterPro" id="IPR045865">
    <property type="entry name" value="ACT-like_dom_sf"/>
</dbReference>
<dbReference type="RefSeq" id="WP_338737819.1">
    <property type="nucleotide sequence ID" value="NZ_CP146612.1"/>
</dbReference>
<keyword evidence="10 13" id="KW-0560">Oxidoreductase</keyword>
<dbReference type="InterPro" id="IPR036291">
    <property type="entry name" value="NAD(P)-bd_dom_sf"/>
</dbReference>
<keyword evidence="11 13" id="KW-0486">Methionine biosynthesis</keyword>
<comment type="pathway">
    <text evidence="3 13">Amino-acid biosynthesis; L-methionine biosynthesis via de novo pathway; L-homoserine from L-aspartate: step 3/3.</text>
</comment>
<dbReference type="Gene3D" id="3.40.50.720">
    <property type="entry name" value="NAD(P)-binding Rossmann-like Domain"/>
    <property type="match status" value="1"/>
</dbReference>
<dbReference type="Pfam" id="PF01842">
    <property type="entry name" value="ACT"/>
    <property type="match status" value="1"/>
</dbReference>
<evidence type="ECO:0000256" key="11">
    <source>
        <dbReference type="ARBA" id="ARBA00023167"/>
    </source>
</evidence>
<dbReference type="PROSITE" id="PS01042">
    <property type="entry name" value="HOMOSER_DHGENASE"/>
    <property type="match status" value="1"/>
</dbReference>
<dbReference type="InterPro" id="IPR001342">
    <property type="entry name" value="HDH_cat"/>
</dbReference>
<comment type="cofactor">
    <cofactor evidence="1">
        <name>a metal cation</name>
        <dbReference type="ChEBI" id="CHEBI:25213"/>
    </cofactor>
</comment>
<keyword evidence="7 13" id="KW-0028">Amino-acid biosynthesis</keyword>
<evidence type="ECO:0000256" key="14">
    <source>
        <dbReference type="RuleBase" id="RU004171"/>
    </source>
</evidence>
<evidence type="ECO:0000256" key="1">
    <source>
        <dbReference type="ARBA" id="ARBA00001920"/>
    </source>
</evidence>
<dbReference type="InterPro" id="IPR005106">
    <property type="entry name" value="Asp/hSer_DH_NAD-bd"/>
</dbReference>
<comment type="pathway">
    <text evidence="2 13">Amino-acid biosynthesis; L-threonine biosynthesis; L-threonine from L-aspartate: step 3/5.</text>
</comment>
<proteinExistence type="inferred from homology"/>
<evidence type="ECO:0000256" key="8">
    <source>
        <dbReference type="ARBA" id="ARBA00022697"/>
    </source>
</evidence>
<dbReference type="Pfam" id="PF00742">
    <property type="entry name" value="Homoserine_dh"/>
    <property type="match status" value="1"/>
</dbReference>
<dbReference type="Pfam" id="PF03447">
    <property type="entry name" value="NAD_binding_3"/>
    <property type="match status" value="1"/>
</dbReference>
<evidence type="ECO:0000256" key="2">
    <source>
        <dbReference type="ARBA" id="ARBA00005056"/>
    </source>
</evidence>
<evidence type="ECO:0000256" key="13">
    <source>
        <dbReference type="RuleBase" id="RU000579"/>
    </source>
</evidence>
<evidence type="ECO:0000256" key="5">
    <source>
        <dbReference type="ARBA" id="ARBA00013213"/>
    </source>
</evidence>
<keyword evidence="8 13" id="KW-0791">Threonine biosynthesis</keyword>
<dbReference type="PANTHER" id="PTHR43331">
    <property type="entry name" value="HOMOSERINE DEHYDROGENASE"/>
    <property type="match status" value="1"/>
</dbReference>
<dbReference type="PANTHER" id="PTHR43331:SF1">
    <property type="entry name" value="HOMOSERINE DEHYDROGENASE"/>
    <property type="match status" value="1"/>
</dbReference>
<dbReference type="Proteomes" id="UP001375370">
    <property type="component" value="Chromosome"/>
</dbReference>
<comment type="catalytic activity">
    <reaction evidence="12">
        <text>L-homoserine + NADP(+) = L-aspartate 4-semialdehyde + NADPH + H(+)</text>
        <dbReference type="Rhea" id="RHEA:15761"/>
        <dbReference type="ChEBI" id="CHEBI:15378"/>
        <dbReference type="ChEBI" id="CHEBI:57476"/>
        <dbReference type="ChEBI" id="CHEBI:57783"/>
        <dbReference type="ChEBI" id="CHEBI:58349"/>
        <dbReference type="ChEBI" id="CHEBI:537519"/>
        <dbReference type="EC" id="1.1.1.3"/>
    </reaction>
    <physiologicalReaction direction="right-to-left" evidence="12">
        <dbReference type="Rhea" id="RHEA:15763"/>
    </physiologicalReaction>
</comment>
<evidence type="ECO:0000256" key="9">
    <source>
        <dbReference type="ARBA" id="ARBA00022857"/>
    </source>
</evidence>
<comment type="similarity">
    <text evidence="4 14">Belongs to the homoserine dehydrogenase family.</text>
</comment>
<dbReference type="Gene3D" id="3.30.360.10">
    <property type="entry name" value="Dihydrodipicolinate Reductase, domain 2"/>
    <property type="match status" value="1"/>
</dbReference>
<dbReference type="InterPro" id="IPR002912">
    <property type="entry name" value="ACT_dom"/>
</dbReference>
<protein>
    <recommendedName>
        <fullName evidence="6 13">Homoserine dehydrogenase</fullName>
        <ecNumber evidence="5 13">1.1.1.3</ecNumber>
    </recommendedName>
</protein>
<evidence type="ECO:0000256" key="7">
    <source>
        <dbReference type="ARBA" id="ARBA00022605"/>
    </source>
</evidence>
<dbReference type="SUPFAM" id="SSF55347">
    <property type="entry name" value="Glyceraldehyde-3-phosphate dehydrogenase-like, C-terminal domain"/>
    <property type="match status" value="1"/>
</dbReference>
<dbReference type="GO" id="GO:0004412">
    <property type="term" value="F:homoserine dehydrogenase activity"/>
    <property type="evidence" value="ECO:0007669"/>
    <property type="project" value="UniProtKB-EC"/>
</dbReference>
<sequence length="432" mass="46848">MEKKTIGVGLIGIGVIGGAVARGLKDRAARLEAQLGFQVELKRVKVAPQDMTRPIIAEFPENIFTTDDDDFFNTPDMDIIVEAMGGEYPAFDYLSRALSSGRHVVSSNKEVIAKHAAELLALAHKHNVGLHFEASVGGGIPLLEPLQYDLAANNILGIYAIINGTTNYILSQMDSAGIEFSEALRQAQELGYAERNPVNDIEGYDSVYKLAIMAMMVFRTEYKPEVIYREGITQLEVKDFKYAKELGFVIKLLAIAKADNGAVELRVHPVLLPHDNSLSRIDGVYNAALINGDLVGDVIFSGEGAGPSATSSAVIADIMAAAQDTALGVGNRMRWRLDDNRPLLPATDVVTQYYFRLNVTDQPGVLADIAAIFKDTAISIASVLQKEVDEDALTAEVVIMSHPARESAVRRAVEALQLLEAINAVNIIRVGI</sequence>
<keyword evidence="9 13" id="KW-0521">NADP</keyword>
<dbReference type="EMBL" id="CP146612">
    <property type="protein sequence ID" value="WWX25553.1"/>
    <property type="molecule type" value="Genomic_DNA"/>
</dbReference>
<gene>
    <name evidence="16" type="ORF">V8247_00865</name>
</gene>
<evidence type="ECO:0000256" key="10">
    <source>
        <dbReference type="ARBA" id="ARBA00023002"/>
    </source>
</evidence>
<dbReference type="SUPFAM" id="SSF51735">
    <property type="entry name" value="NAD(P)-binding Rossmann-fold domains"/>
    <property type="match status" value="1"/>
</dbReference>
<dbReference type="PROSITE" id="PS51671">
    <property type="entry name" value="ACT"/>
    <property type="match status" value="1"/>
</dbReference>
<evidence type="ECO:0000259" key="15">
    <source>
        <dbReference type="PROSITE" id="PS51671"/>
    </source>
</evidence>
<accession>A0ABZ2J3S8</accession>
<feature type="domain" description="ACT" evidence="15">
    <location>
        <begin position="354"/>
        <end position="432"/>
    </location>
</feature>
<dbReference type="InterPro" id="IPR016204">
    <property type="entry name" value="HDH"/>
</dbReference>
<dbReference type="NCBIfam" id="NF004976">
    <property type="entry name" value="PRK06349.1"/>
    <property type="match status" value="1"/>
</dbReference>
<evidence type="ECO:0000256" key="3">
    <source>
        <dbReference type="ARBA" id="ARBA00005062"/>
    </source>
</evidence>
<dbReference type="CDD" id="cd04881">
    <property type="entry name" value="ACT_HSDH-Hom"/>
    <property type="match status" value="1"/>
</dbReference>
<dbReference type="PIRSF" id="PIRSF000098">
    <property type="entry name" value="Homoser_dehydrog"/>
    <property type="match status" value="1"/>
</dbReference>
<dbReference type="SUPFAM" id="SSF55021">
    <property type="entry name" value="ACT-like"/>
    <property type="match status" value="1"/>
</dbReference>
<dbReference type="Gene3D" id="3.30.70.260">
    <property type="match status" value="1"/>
</dbReference>
<dbReference type="EC" id="1.1.1.3" evidence="5 13"/>
<evidence type="ECO:0000256" key="4">
    <source>
        <dbReference type="ARBA" id="ARBA00006753"/>
    </source>
</evidence>
<evidence type="ECO:0000313" key="17">
    <source>
        <dbReference type="Proteomes" id="UP001375370"/>
    </source>
</evidence>
<organism evidence="16 17">
    <name type="scientific">Candidatus Dehalogenimonas loeffleri</name>
    <dbReference type="NCBI Taxonomy" id="3127115"/>
    <lineage>
        <taxon>Bacteria</taxon>
        <taxon>Bacillati</taxon>
        <taxon>Chloroflexota</taxon>
        <taxon>Dehalococcoidia</taxon>
        <taxon>Dehalococcoidales</taxon>
        <taxon>Dehalococcoidaceae</taxon>
        <taxon>Dehalogenimonas</taxon>
    </lineage>
</organism>
<keyword evidence="17" id="KW-1185">Reference proteome</keyword>
<evidence type="ECO:0000256" key="6">
    <source>
        <dbReference type="ARBA" id="ARBA00013376"/>
    </source>
</evidence>
<dbReference type="InterPro" id="IPR019811">
    <property type="entry name" value="HDH_CS"/>
</dbReference>